<dbReference type="RefSeq" id="WP_139606909.1">
    <property type="nucleotide sequence ID" value="NZ_VDCQ01000078.1"/>
</dbReference>
<dbReference type="Proteomes" id="UP000307943">
    <property type="component" value="Unassembled WGS sequence"/>
</dbReference>
<dbReference type="OrthoDB" id="2600143at2"/>
<keyword evidence="2" id="KW-1185">Reference proteome</keyword>
<comment type="caution">
    <text evidence="1">The sequence shown here is derived from an EMBL/GenBank/DDBJ whole genome shotgun (WGS) entry which is preliminary data.</text>
</comment>
<organism evidence="1 2">
    <name type="scientific">Paenibacillus hemerocallicola</name>
    <dbReference type="NCBI Taxonomy" id="1172614"/>
    <lineage>
        <taxon>Bacteria</taxon>
        <taxon>Bacillati</taxon>
        <taxon>Bacillota</taxon>
        <taxon>Bacilli</taxon>
        <taxon>Bacillales</taxon>
        <taxon>Paenibacillaceae</taxon>
        <taxon>Paenibacillus</taxon>
    </lineage>
</organism>
<accession>A0A5C4SY54</accession>
<name>A0A5C4SY54_9BACL</name>
<evidence type="ECO:0000313" key="1">
    <source>
        <dbReference type="EMBL" id="TNJ61029.1"/>
    </source>
</evidence>
<sequence>MNHISGTMKLGGEFLENPGVDGSDILLVTGELLITSPPTKFGYKQLIVVGQLFIPRGSESVITPFITQSIGEIISYDHRNPRLFMGNGRFGREFFDYLKEPITMILIGEFVIESDVNAEILREKVVEIIQMGVLKAADKKLVPILTALAVEQMNMIQVSDKLEGETHG</sequence>
<evidence type="ECO:0000313" key="2">
    <source>
        <dbReference type="Proteomes" id="UP000307943"/>
    </source>
</evidence>
<reference evidence="1 2" key="1">
    <citation type="submission" date="2019-05" db="EMBL/GenBank/DDBJ databases">
        <title>We sequenced the genome of Paenibacillus hemerocallicola KCTC 33185 for further insight into its adaptation and study the phylogeny of Paenibacillus.</title>
        <authorList>
            <person name="Narsing Rao M.P."/>
        </authorList>
    </citation>
    <scope>NUCLEOTIDE SEQUENCE [LARGE SCALE GENOMIC DNA]</scope>
    <source>
        <strain evidence="1 2">KCTC 33185</strain>
    </source>
</reference>
<gene>
    <name evidence="1" type="ORF">FE784_35115</name>
</gene>
<proteinExistence type="predicted"/>
<dbReference type="EMBL" id="VDCQ01000078">
    <property type="protein sequence ID" value="TNJ61029.1"/>
    <property type="molecule type" value="Genomic_DNA"/>
</dbReference>
<dbReference type="AlphaFoldDB" id="A0A5C4SY54"/>
<protein>
    <submittedName>
        <fullName evidence="1">Uncharacterized protein</fullName>
    </submittedName>
</protein>